<gene>
    <name evidence="1" type="ORF">MIZ03_3016</name>
</gene>
<dbReference type="Proteomes" id="UP000824366">
    <property type="component" value="Chromosome"/>
</dbReference>
<name>A0ABM7MP58_9BURK</name>
<evidence type="ECO:0000313" key="1">
    <source>
        <dbReference type="EMBL" id="BCO28119.1"/>
    </source>
</evidence>
<dbReference type="EMBL" id="AP024238">
    <property type="protein sequence ID" value="BCO28119.1"/>
    <property type="molecule type" value="Genomic_DNA"/>
</dbReference>
<accession>A0ABM7MP58</accession>
<reference evidence="1 2" key="1">
    <citation type="journal article" date="2021" name="Microbiol. Spectr.">
        <title>A Single Bacterium Capable of Oxidation and Reduction of Iron at Circumneutral pH.</title>
        <authorList>
            <person name="Kato S."/>
            <person name="Ohkuma M."/>
        </authorList>
    </citation>
    <scope>NUCLEOTIDE SEQUENCE [LARGE SCALE GENOMIC DNA]</scope>
    <source>
        <strain evidence="1 2">MIZ03</strain>
    </source>
</reference>
<proteinExistence type="predicted"/>
<protein>
    <submittedName>
        <fullName evidence="1">Uncharacterized protein</fullName>
    </submittedName>
</protein>
<organism evidence="1 2">
    <name type="scientific">Rhodoferax lithotrophicus</name>
    <dbReference type="NCBI Taxonomy" id="2798804"/>
    <lineage>
        <taxon>Bacteria</taxon>
        <taxon>Pseudomonadati</taxon>
        <taxon>Pseudomonadota</taxon>
        <taxon>Betaproteobacteria</taxon>
        <taxon>Burkholderiales</taxon>
        <taxon>Comamonadaceae</taxon>
        <taxon>Rhodoferax</taxon>
    </lineage>
</organism>
<evidence type="ECO:0000313" key="2">
    <source>
        <dbReference type="Proteomes" id="UP000824366"/>
    </source>
</evidence>
<sequence length="46" mass="5040">MNSSICATSARIPDVMTLSVMSIPTKIPISTHKPQVNRDSQLLPFL</sequence>
<keyword evidence="2" id="KW-1185">Reference proteome</keyword>